<dbReference type="Proteomes" id="UP001341281">
    <property type="component" value="Chromosome 01"/>
</dbReference>
<name>A0AAQ3PVD9_PASNO</name>
<keyword evidence="3" id="KW-1185">Reference proteome</keyword>
<feature type="compositionally biased region" description="Basic residues" evidence="1">
    <location>
        <begin position="1"/>
        <end position="13"/>
    </location>
</feature>
<proteinExistence type="predicted"/>
<reference evidence="2 3" key="1">
    <citation type="submission" date="2024-02" db="EMBL/GenBank/DDBJ databases">
        <title>High-quality chromosome-scale genome assembly of Pensacola bahiagrass (Paspalum notatum Flugge var. saurae).</title>
        <authorList>
            <person name="Vega J.M."/>
            <person name="Podio M."/>
            <person name="Orjuela J."/>
            <person name="Siena L.A."/>
            <person name="Pessino S.C."/>
            <person name="Combes M.C."/>
            <person name="Mariac C."/>
            <person name="Albertini E."/>
            <person name="Pupilli F."/>
            <person name="Ortiz J.P.A."/>
            <person name="Leblanc O."/>
        </authorList>
    </citation>
    <scope>NUCLEOTIDE SEQUENCE [LARGE SCALE GENOMIC DNA]</scope>
    <source>
        <strain evidence="2">R1</strain>
        <tissue evidence="2">Leaf</tissue>
    </source>
</reference>
<gene>
    <name evidence="2" type="ORF">U9M48_004570</name>
</gene>
<evidence type="ECO:0000256" key="1">
    <source>
        <dbReference type="SAM" id="MobiDB-lite"/>
    </source>
</evidence>
<evidence type="ECO:0000313" key="2">
    <source>
        <dbReference type="EMBL" id="WVZ53662.1"/>
    </source>
</evidence>
<dbReference type="AlphaFoldDB" id="A0AAQ3PVD9"/>
<protein>
    <submittedName>
        <fullName evidence="2">Uncharacterized protein</fullName>
    </submittedName>
</protein>
<evidence type="ECO:0000313" key="3">
    <source>
        <dbReference type="Proteomes" id="UP001341281"/>
    </source>
</evidence>
<dbReference type="EMBL" id="CP144745">
    <property type="protein sequence ID" value="WVZ53662.1"/>
    <property type="molecule type" value="Genomic_DNA"/>
</dbReference>
<organism evidence="2 3">
    <name type="scientific">Paspalum notatum var. saurae</name>
    <dbReference type="NCBI Taxonomy" id="547442"/>
    <lineage>
        <taxon>Eukaryota</taxon>
        <taxon>Viridiplantae</taxon>
        <taxon>Streptophyta</taxon>
        <taxon>Embryophyta</taxon>
        <taxon>Tracheophyta</taxon>
        <taxon>Spermatophyta</taxon>
        <taxon>Magnoliopsida</taxon>
        <taxon>Liliopsida</taxon>
        <taxon>Poales</taxon>
        <taxon>Poaceae</taxon>
        <taxon>PACMAD clade</taxon>
        <taxon>Panicoideae</taxon>
        <taxon>Andropogonodae</taxon>
        <taxon>Paspaleae</taxon>
        <taxon>Paspalinae</taxon>
        <taxon>Paspalum</taxon>
    </lineage>
</organism>
<sequence>MTRRLPAPPRRRQSTLLSAGGGRRNPAGTANQLASAASAARHAMLACACRSQPVSDADFGLSREYELL</sequence>
<feature type="region of interest" description="Disordered" evidence="1">
    <location>
        <begin position="1"/>
        <end position="32"/>
    </location>
</feature>
<accession>A0AAQ3PVD9</accession>